<dbReference type="Gene3D" id="1.10.10.10">
    <property type="entry name" value="Winged helix-like DNA-binding domain superfamily/Winged helix DNA-binding domain"/>
    <property type="match status" value="1"/>
</dbReference>
<dbReference type="AlphaFoldDB" id="A0A4Z1CS71"/>
<evidence type="ECO:0000256" key="4">
    <source>
        <dbReference type="ARBA" id="ARBA00023163"/>
    </source>
</evidence>
<dbReference type="OrthoDB" id="7260751at2"/>
<dbReference type="Pfam" id="PF00126">
    <property type="entry name" value="HTH_1"/>
    <property type="match status" value="1"/>
</dbReference>
<dbReference type="InterPro" id="IPR036390">
    <property type="entry name" value="WH_DNA-bd_sf"/>
</dbReference>
<dbReference type="SUPFAM" id="SSF46785">
    <property type="entry name" value="Winged helix' DNA-binding domain"/>
    <property type="match status" value="1"/>
</dbReference>
<organism evidence="6 7">
    <name type="scientific">Paracoccus liaowanqingii</name>
    <dbReference type="NCBI Taxonomy" id="2560053"/>
    <lineage>
        <taxon>Bacteria</taxon>
        <taxon>Pseudomonadati</taxon>
        <taxon>Pseudomonadota</taxon>
        <taxon>Alphaproteobacteria</taxon>
        <taxon>Rhodobacterales</taxon>
        <taxon>Paracoccaceae</taxon>
        <taxon>Paracoccus</taxon>
    </lineage>
</organism>
<evidence type="ECO:0000256" key="2">
    <source>
        <dbReference type="ARBA" id="ARBA00023015"/>
    </source>
</evidence>
<evidence type="ECO:0000256" key="3">
    <source>
        <dbReference type="ARBA" id="ARBA00023125"/>
    </source>
</evidence>
<dbReference type="PRINTS" id="PR00039">
    <property type="entry name" value="HTHLYSR"/>
</dbReference>
<evidence type="ECO:0000313" key="7">
    <source>
        <dbReference type="Proteomes" id="UP000297972"/>
    </source>
</evidence>
<protein>
    <submittedName>
        <fullName evidence="6">LysR family transcriptional regulator</fullName>
    </submittedName>
</protein>
<keyword evidence="3" id="KW-0238">DNA-binding</keyword>
<dbReference type="GO" id="GO:0003700">
    <property type="term" value="F:DNA-binding transcription factor activity"/>
    <property type="evidence" value="ECO:0007669"/>
    <property type="project" value="InterPro"/>
</dbReference>
<dbReference type="SUPFAM" id="SSF53850">
    <property type="entry name" value="Periplasmic binding protein-like II"/>
    <property type="match status" value="1"/>
</dbReference>
<reference evidence="6 7" key="1">
    <citation type="submission" date="2019-03" db="EMBL/GenBank/DDBJ databases">
        <authorList>
            <person name="Li J."/>
        </authorList>
    </citation>
    <scope>NUCLEOTIDE SEQUENCE [LARGE SCALE GENOMIC DNA]</scope>
    <source>
        <strain evidence="6 7">3058</strain>
    </source>
</reference>
<comment type="similarity">
    <text evidence="1">Belongs to the LysR transcriptional regulatory family.</text>
</comment>
<dbReference type="PANTHER" id="PTHR30427:SF1">
    <property type="entry name" value="TRANSCRIPTIONAL ACTIVATOR PROTEIN LYSR"/>
    <property type="match status" value="1"/>
</dbReference>
<name>A0A4Z1CS71_9RHOB</name>
<comment type="caution">
    <text evidence="6">The sequence shown here is derived from an EMBL/GenBank/DDBJ whole genome shotgun (WGS) entry which is preliminary data.</text>
</comment>
<evidence type="ECO:0000256" key="1">
    <source>
        <dbReference type="ARBA" id="ARBA00009437"/>
    </source>
</evidence>
<keyword evidence="7" id="KW-1185">Reference proteome</keyword>
<dbReference type="Pfam" id="PF03466">
    <property type="entry name" value="LysR_substrate"/>
    <property type="match status" value="1"/>
</dbReference>
<dbReference type="EMBL" id="SRPG01000011">
    <property type="protein sequence ID" value="TGN68191.1"/>
    <property type="molecule type" value="Genomic_DNA"/>
</dbReference>
<keyword evidence="2" id="KW-0805">Transcription regulation</keyword>
<dbReference type="Proteomes" id="UP000297972">
    <property type="component" value="Unassembled WGS sequence"/>
</dbReference>
<accession>A0A4Z1CS71</accession>
<dbReference type="Gene3D" id="3.40.190.290">
    <property type="match status" value="1"/>
</dbReference>
<dbReference type="InterPro" id="IPR005119">
    <property type="entry name" value="LysR_subst-bd"/>
</dbReference>
<dbReference type="InterPro" id="IPR036388">
    <property type="entry name" value="WH-like_DNA-bd_sf"/>
</dbReference>
<gene>
    <name evidence="6" type="ORF">E4L95_02315</name>
</gene>
<keyword evidence="4" id="KW-0804">Transcription</keyword>
<sequence length="408" mass="44911">MELRIHRGGLGFQADGQVLCRGRGKARRHDARDKGQAESFHWKILSVGHARIGRPVVGSPVVQSRLRSGYDAIIRSQSRLSMRFSHRITMERDDNATDRDRRAGISLRELEVLQALVASGTAISAARKLDISQSAVSRRLAQLEERLGFKLFLRTNGRLVPTVEALSLSEQLAPVLETLTRLVHRADQPRTAQVGALSIVAPPTIAHRFLPSRIATFKRANPGCQITFDVLASDSLLTGIAEGRFDIGMTDSTVAHEGITSELLLETQAICVLPAGHHLASFDVIRPEDLQDESFIALSRRHSSRAAIDRMFDRAGMTLKVVLEASTNVSVIQFVREGLGISLLNPFPLVHQMGDQVVMRPFLPAIRYSTHFLLPSSRAPSALTRAFIQDVTASLDRTAYPRPSSALT</sequence>
<evidence type="ECO:0000313" key="6">
    <source>
        <dbReference type="EMBL" id="TGN68191.1"/>
    </source>
</evidence>
<dbReference type="GO" id="GO:0043565">
    <property type="term" value="F:sequence-specific DNA binding"/>
    <property type="evidence" value="ECO:0007669"/>
    <property type="project" value="TreeGrafter"/>
</dbReference>
<dbReference type="GO" id="GO:0010628">
    <property type="term" value="P:positive regulation of gene expression"/>
    <property type="evidence" value="ECO:0007669"/>
    <property type="project" value="TreeGrafter"/>
</dbReference>
<feature type="domain" description="HTH lysR-type" evidence="5">
    <location>
        <begin position="105"/>
        <end position="162"/>
    </location>
</feature>
<dbReference type="InterPro" id="IPR000847">
    <property type="entry name" value="LysR_HTH_N"/>
</dbReference>
<proteinExistence type="inferred from homology"/>
<evidence type="ECO:0000259" key="5">
    <source>
        <dbReference type="PROSITE" id="PS50931"/>
    </source>
</evidence>
<dbReference type="PANTHER" id="PTHR30427">
    <property type="entry name" value="TRANSCRIPTIONAL ACTIVATOR PROTEIN LYSR"/>
    <property type="match status" value="1"/>
</dbReference>
<dbReference type="PROSITE" id="PS50931">
    <property type="entry name" value="HTH_LYSR"/>
    <property type="match status" value="1"/>
</dbReference>